<dbReference type="AlphaFoldDB" id="A0A5C3LL49"/>
<evidence type="ECO:0000313" key="2">
    <source>
        <dbReference type="EMBL" id="TFK32626.1"/>
    </source>
</evidence>
<keyword evidence="3" id="KW-1185">Reference proteome</keyword>
<name>A0A5C3LL49_9AGAR</name>
<evidence type="ECO:0000313" key="3">
    <source>
        <dbReference type="Proteomes" id="UP000308652"/>
    </source>
</evidence>
<feature type="chain" id="PRO_5022849920" description="CBM1 domain-containing protein" evidence="1">
    <location>
        <begin position="23"/>
        <end position="58"/>
    </location>
</feature>
<keyword evidence="1" id="KW-0732">Signal</keyword>
<feature type="signal peptide" evidence="1">
    <location>
        <begin position="1"/>
        <end position="22"/>
    </location>
</feature>
<gene>
    <name evidence="2" type="ORF">BDQ12DRAFT_692219</name>
</gene>
<proteinExistence type="predicted"/>
<reference evidence="2 3" key="1">
    <citation type="journal article" date="2019" name="Nat. Ecol. Evol.">
        <title>Megaphylogeny resolves global patterns of mushroom evolution.</title>
        <authorList>
            <person name="Varga T."/>
            <person name="Krizsan K."/>
            <person name="Foldi C."/>
            <person name="Dima B."/>
            <person name="Sanchez-Garcia M."/>
            <person name="Sanchez-Ramirez S."/>
            <person name="Szollosi G.J."/>
            <person name="Szarkandi J.G."/>
            <person name="Papp V."/>
            <person name="Albert L."/>
            <person name="Andreopoulos W."/>
            <person name="Angelini C."/>
            <person name="Antonin V."/>
            <person name="Barry K.W."/>
            <person name="Bougher N.L."/>
            <person name="Buchanan P."/>
            <person name="Buyck B."/>
            <person name="Bense V."/>
            <person name="Catcheside P."/>
            <person name="Chovatia M."/>
            <person name="Cooper J."/>
            <person name="Damon W."/>
            <person name="Desjardin D."/>
            <person name="Finy P."/>
            <person name="Geml J."/>
            <person name="Haridas S."/>
            <person name="Hughes K."/>
            <person name="Justo A."/>
            <person name="Karasinski D."/>
            <person name="Kautmanova I."/>
            <person name="Kiss B."/>
            <person name="Kocsube S."/>
            <person name="Kotiranta H."/>
            <person name="LaButti K.M."/>
            <person name="Lechner B.E."/>
            <person name="Liimatainen K."/>
            <person name="Lipzen A."/>
            <person name="Lukacs Z."/>
            <person name="Mihaltcheva S."/>
            <person name="Morgado L.N."/>
            <person name="Niskanen T."/>
            <person name="Noordeloos M.E."/>
            <person name="Ohm R.A."/>
            <person name="Ortiz-Santana B."/>
            <person name="Ovrebo C."/>
            <person name="Racz N."/>
            <person name="Riley R."/>
            <person name="Savchenko A."/>
            <person name="Shiryaev A."/>
            <person name="Soop K."/>
            <person name="Spirin V."/>
            <person name="Szebenyi C."/>
            <person name="Tomsovsky M."/>
            <person name="Tulloss R.E."/>
            <person name="Uehling J."/>
            <person name="Grigoriev I.V."/>
            <person name="Vagvolgyi C."/>
            <person name="Papp T."/>
            <person name="Martin F.M."/>
            <person name="Miettinen O."/>
            <person name="Hibbett D.S."/>
            <person name="Nagy L.G."/>
        </authorList>
    </citation>
    <scope>NUCLEOTIDE SEQUENCE [LARGE SCALE GENOMIC DNA]</scope>
    <source>
        <strain evidence="2 3">CBS 166.37</strain>
    </source>
</reference>
<accession>A0A5C3LL49</accession>
<organism evidence="2 3">
    <name type="scientific">Crucibulum laeve</name>
    <dbReference type="NCBI Taxonomy" id="68775"/>
    <lineage>
        <taxon>Eukaryota</taxon>
        <taxon>Fungi</taxon>
        <taxon>Dikarya</taxon>
        <taxon>Basidiomycota</taxon>
        <taxon>Agaricomycotina</taxon>
        <taxon>Agaricomycetes</taxon>
        <taxon>Agaricomycetidae</taxon>
        <taxon>Agaricales</taxon>
        <taxon>Agaricineae</taxon>
        <taxon>Nidulariaceae</taxon>
        <taxon>Crucibulum</taxon>
    </lineage>
</organism>
<protein>
    <recommendedName>
        <fullName evidence="4">CBM1 domain-containing protein</fullName>
    </recommendedName>
</protein>
<sequence length="58" mass="6005">MLNLRVTTILVALGLLAGTVHCKTQSNAVCTTVCRPDKPSCPWGSTAGGVPGCWGCCR</sequence>
<dbReference type="EMBL" id="ML213668">
    <property type="protein sequence ID" value="TFK32626.1"/>
    <property type="molecule type" value="Genomic_DNA"/>
</dbReference>
<evidence type="ECO:0000256" key="1">
    <source>
        <dbReference type="SAM" id="SignalP"/>
    </source>
</evidence>
<dbReference type="Proteomes" id="UP000308652">
    <property type="component" value="Unassembled WGS sequence"/>
</dbReference>
<evidence type="ECO:0008006" key="4">
    <source>
        <dbReference type="Google" id="ProtNLM"/>
    </source>
</evidence>